<reference evidence="2 3" key="1">
    <citation type="submission" date="2024-07" db="EMBL/GenBank/DDBJ databases">
        <title>Chromosome-level genome assembly of the water stick insect Ranatra chinensis (Heteroptera: Nepidae).</title>
        <authorList>
            <person name="Liu X."/>
        </authorList>
    </citation>
    <scope>NUCLEOTIDE SEQUENCE [LARGE SCALE GENOMIC DNA]</scope>
    <source>
        <strain evidence="2">Cailab_2021Rc</strain>
        <tissue evidence="2">Muscle</tissue>
    </source>
</reference>
<evidence type="ECO:0000313" key="2">
    <source>
        <dbReference type="EMBL" id="KAL1138526.1"/>
    </source>
</evidence>
<protein>
    <submittedName>
        <fullName evidence="2">Uncharacterized protein</fullName>
    </submittedName>
</protein>
<keyword evidence="3" id="KW-1185">Reference proteome</keyword>
<feature type="compositionally biased region" description="Basic and acidic residues" evidence="1">
    <location>
        <begin position="1"/>
        <end position="33"/>
    </location>
</feature>
<comment type="caution">
    <text evidence="2">The sequence shown here is derived from an EMBL/GenBank/DDBJ whole genome shotgun (WGS) entry which is preliminary data.</text>
</comment>
<name>A0ABD0YRE1_9HEMI</name>
<evidence type="ECO:0000313" key="3">
    <source>
        <dbReference type="Proteomes" id="UP001558652"/>
    </source>
</evidence>
<dbReference type="EMBL" id="JBFDAA010000003">
    <property type="protein sequence ID" value="KAL1138526.1"/>
    <property type="molecule type" value="Genomic_DNA"/>
</dbReference>
<feature type="region of interest" description="Disordered" evidence="1">
    <location>
        <begin position="1"/>
        <end position="64"/>
    </location>
</feature>
<evidence type="ECO:0000256" key="1">
    <source>
        <dbReference type="SAM" id="MobiDB-lite"/>
    </source>
</evidence>
<gene>
    <name evidence="2" type="ORF">AAG570_008589</name>
</gene>
<accession>A0ABD0YRE1</accession>
<sequence length="193" mass="21481">MEDPRGTGEQRKRAPADPRAMHPRTEIEAEFKRSRLHRAQTTGGPGEQQIRTGSHWRRRDTEDEELRPGAIHWTLDAVSKRLTEATENTSDISLGTGLVAYFAHYSPALCGIDSMLGYIIRVLSSAAVFLFLSAELGVDRGLPMSQGHLGPLCLIASWATISFHGRVPSTSRAIKHKGRQDTWYINFKINSSL</sequence>
<dbReference type="AlphaFoldDB" id="A0ABD0YRE1"/>
<organism evidence="2 3">
    <name type="scientific">Ranatra chinensis</name>
    <dbReference type="NCBI Taxonomy" id="642074"/>
    <lineage>
        <taxon>Eukaryota</taxon>
        <taxon>Metazoa</taxon>
        <taxon>Ecdysozoa</taxon>
        <taxon>Arthropoda</taxon>
        <taxon>Hexapoda</taxon>
        <taxon>Insecta</taxon>
        <taxon>Pterygota</taxon>
        <taxon>Neoptera</taxon>
        <taxon>Paraneoptera</taxon>
        <taxon>Hemiptera</taxon>
        <taxon>Heteroptera</taxon>
        <taxon>Panheteroptera</taxon>
        <taxon>Nepomorpha</taxon>
        <taxon>Nepidae</taxon>
        <taxon>Ranatrinae</taxon>
        <taxon>Ranatra</taxon>
    </lineage>
</organism>
<proteinExistence type="predicted"/>
<dbReference type="Proteomes" id="UP001558652">
    <property type="component" value="Unassembled WGS sequence"/>
</dbReference>